<keyword evidence="1" id="KW-0812">Transmembrane</keyword>
<evidence type="ECO:0000256" key="1">
    <source>
        <dbReference type="SAM" id="Phobius"/>
    </source>
</evidence>
<name>A0A8E2J9G8_9PEZI</name>
<dbReference type="AlphaFoldDB" id="A0A8E2J9G8"/>
<dbReference type="EMBL" id="KV745487">
    <property type="protein sequence ID" value="OCK74399.1"/>
    <property type="molecule type" value="Genomic_DNA"/>
</dbReference>
<evidence type="ECO:0000313" key="3">
    <source>
        <dbReference type="Proteomes" id="UP000250266"/>
    </source>
</evidence>
<keyword evidence="1" id="KW-1133">Transmembrane helix</keyword>
<sequence length="332" mass="37489">MITATTSFLYPDSAWFPMVNEVGPLIANTYILGKFSDGQSPPFAAECALFWNVYTVTSNISNGNWSETQYSGSESLWNIPWNWTDISTTNRTSYMQTNDIVMTPPFCFVNGSHIDGYWAFTILDSRDKISECTFSVAALAQLGLQNYLMNPADGILGQMLRNLTCGTCYYSTTNFAIYLTQLMEESDRENITNDIDLYMFHNLAVTATNTLRQIPRSGLSYVPGEDSGIYTMPAQGVMMDVARFRVRWGIITYPALLIAGCALFAFTVDLRYHEHIWKRSNLPLLFYGLSDQERVAAGEILDYTDVKEKAENMYVKFENTPEGYRFVSGPQA</sequence>
<keyword evidence="3" id="KW-1185">Reference proteome</keyword>
<accession>A0A8E2J9G8</accession>
<dbReference type="PANTHER" id="PTHR35394">
    <property type="entry name" value="DUF3176 DOMAIN-CONTAINING PROTEIN"/>
    <property type="match status" value="1"/>
</dbReference>
<protein>
    <submittedName>
        <fullName evidence="2">Uncharacterized protein</fullName>
    </submittedName>
</protein>
<keyword evidence="1" id="KW-0472">Membrane</keyword>
<proteinExistence type="predicted"/>
<dbReference type="Proteomes" id="UP000250266">
    <property type="component" value="Unassembled WGS sequence"/>
</dbReference>
<evidence type="ECO:0000313" key="2">
    <source>
        <dbReference type="EMBL" id="OCK74399.1"/>
    </source>
</evidence>
<gene>
    <name evidence="2" type="ORF">K432DRAFT_398117</name>
</gene>
<dbReference type="OrthoDB" id="5376804at2759"/>
<feature type="transmembrane region" description="Helical" evidence="1">
    <location>
        <begin position="248"/>
        <end position="270"/>
    </location>
</feature>
<organism evidence="2 3">
    <name type="scientific">Lepidopterella palustris CBS 459.81</name>
    <dbReference type="NCBI Taxonomy" id="1314670"/>
    <lineage>
        <taxon>Eukaryota</taxon>
        <taxon>Fungi</taxon>
        <taxon>Dikarya</taxon>
        <taxon>Ascomycota</taxon>
        <taxon>Pezizomycotina</taxon>
        <taxon>Dothideomycetes</taxon>
        <taxon>Pleosporomycetidae</taxon>
        <taxon>Mytilinidiales</taxon>
        <taxon>Argynnaceae</taxon>
        <taxon>Lepidopterella</taxon>
    </lineage>
</organism>
<dbReference type="PANTHER" id="PTHR35394:SF5">
    <property type="entry name" value="DUF3176 DOMAIN-CONTAINING PROTEIN"/>
    <property type="match status" value="1"/>
</dbReference>
<reference evidence="2 3" key="1">
    <citation type="journal article" date="2016" name="Nat. Commun.">
        <title>Ectomycorrhizal ecology is imprinted in the genome of the dominant symbiotic fungus Cenococcum geophilum.</title>
        <authorList>
            <consortium name="DOE Joint Genome Institute"/>
            <person name="Peter M."/>
            <person name="Kohler A."/>
            <person name="Ohm R.A."/>
            <person name="Kuo A."/>
            <person name="Krutzmann J."/>
            <person name="Morin E."/>
            <person name="Arend M."/>
            <person name="Barry K.W."/>
            <person name="Binder M."/>
            <person name="Choi C."/>
            <person name="Clum A."/>
            <person name="Copeland A."/>
            <person name="Grisel N."/>
            <person name="Haridas S."/>
            <person name="Kipfer T."/>
            <person name="LaButti K."/>
            <person name="Lindquist E."/>
            <person name="Lipzen A."/>
            <person name="Maire R."/>
            <person name="Meier B."/>
            <person name="Mihaltcheva S."/>
            <person name="Molinier V."/>
            <person name="Murat C."/>
            <person name="Poggeler S."/>
            <person name="Quandt C.A."/>
            <person name="Sperisen C."/>
            <person name="Tritt A."/>
            <person name="Tisserant E."/>
            <person name="Crous P.W."/>
            <person name="Henrissat B."/>
            <person name="Nehls U."/>
            <person name="Egli S."/>
            <person name="Spatafora J.W."/>
            <person name="Grigoriev I.V."/>
            <person name="Martin F.M."/>
        </authorList>
    </citation>
    <scope>NUCLEOTIDE SEQUENCE [LARGE SCALE GENOMIC DNA]</scope>
    <source>
        <strain evidence="2 3">CBS 459.81</strain>
    </source>
</reference>